<evidence type="ECO:0000313" key="6">
    <source>
        <dbReference type="EMBL" id="TAA43609.1"/>
    </source>
</evidence>
<dbReference type="Gene3D" id="3.90.1590.10">
    <property type="entry name" value="glutathione-dependent formaldehyde- activating enzyme (gfa)"/>
    <property type="match status" value="1"/>
</dbReference>
<evidence type="ECO:0000259" key="5">
    <source>
        <dbReference type="PROSITE" id="PS51891"/>
    </source>
</evidence>
<organism evidence="6 7">
    <name type="scientific">Corallincola spongiicola</name>
    <dbReference type="NCBI Taxonomy" id="2520508"/>
    <lineage>
        <taxon>Bacteria</taxon>
        <taxon>Pseudomonadati</taxon>
        <taxon>Pseudomonadota</taxon>
        <taxon>Gammaproteobacteria</taxon>
        <taxon>Alteromonadales</taxon>
        <taxon>Psychromonadaceae</taxon>
        <taxon>Corallincola</taxon>
    </lineage>
</organism>
<keyword evidence="4" id="KW-0456">Lyase</keyword>
<dbReference type="EMBL" id="SHLY01000005">
    <property type="protein sequence ID" value="TAA43609.1"/>
    <property type="molecule type" value="Genomic_DNA"/>
</dbReference>
<dbReference type="InterPro" id="IPR011057">
    <property type="entry name" value="Mss4-like_sf"/>
</dbReference>
<dbReference type="Proteomes" id="UP000292544">
    <property type="component" value="Unassembled WGS sequence"/>
</dbReference>
<dbReference type="Pfam" id="PF04828">
    <property type="entry name" value="GFA"/>
    <property type="match status" value="1"/>
</dbReference>
<feature type="domain" description="CENP-V/GFA" evidence="5">
    <location>
        <begin position="6"/>
        <end position="104"/>
    </location>
</feature>
<dbReference type="PANTHER" id="PTHR33337">
    <property type="entry name" value="GFA DOMAIN-CONTAINING PROTEIN"/>
    <property type="match status" value="1"/>
</dbReference>
<name>A0ABY1WMP1_9GAMM</name>
<keyword evidence="7" id="KW-1185">Reference proteome</keyword>
<evidence type="ECO:0000256" key="3">
    <source>
        <dbReference type="ARBA" id="ARBA00022833"/>
    </source>
</evidence>
<keyword evidence="3" id="KW-0862">Zinc</keyword>
<proteinExistence type="inferred from homology"/>
<sequence>MSSKGITGQCLCGDIKLVVATPPDHFEACHCDMCRRWGGGAFLAFDGGCDVVVTGTPSVYDSSEWAERGFCGSCGSHLFYRIKQNQQYMLPMGLFPELKQTPFTQEIFIDEKPSYYGFANETKKMTGEEAFAAFTAQGRENEE</sequence>
<comment type="similarity">
    <text evidence="1">Belongs to the Gfa family.</text>
</comment>
<dbReference type="InterPro" id="IPR006913">
    <property type="entry name" value="CENP-V/GFA"/>
</dbReference>
<comment type="caution">
    <text evidence="6">The sequence shown here is derived from an EMBL/GenBank/DDBJ whole genome shotgun (WGS) entry which is preliminary data.</text>
</comment>
<accession>A0ABY1WMP1</accession>
<dbReference type="PANTHER" id="PTHR33337:SF40">
    <property type="entry name" value="CENP-V_GFA DOMAIN-CONTAINING PROTEIN-RELATED"/>
    <property type="match status" value="1"/>
</dbReference>
<protein>
    <submittedName>
        <fullName evidence="6">GFA family protein</fullName>
    </submittedName>
</protein>
<evidence type="ECO:0000256" key="1">
    <source>
        <dbReference type="ARBA" id="ARBA00005495"/>
    </source>
</evidence>
<dbReference type="SUPFAM" id="SSF51316">
    <property type="entry name" value="Mss4-like"/>
    <property type="match status" value="1"/>
</dbReference>
<dbReference type="PROSITE" id="PS51891">
    <property type="entry name" value="CENP_V_GFA"/>
    <property type="match status" value="1"/>
</dbReference>
<evidence type="ECO:0000256" key="4">
    <source>
        <dbReference type="ARBA" id="ARBA00023239"/>
    </source>
</evidence>
<dbReference type="RefSeq" id="WP_130567204.1">
    <property type="nucleotide sequence ID" value="NZ_SHLY01000005.1"/>
</dbReference>
<reference evidence="7" key="1">
    <citation type="submission" date="2019-02" db="EMBL/GenBank/DDBJ databases">
        <title>Draft genome sequence of Muricauda sp. 176CP4-71.</title>
        <authorList>
            <person name="Park J.-S."/>
        </authorList>
    </citation>
    <scope>NUCLEOTIDE SEQUENCE [LARGE SCALE GENOMIC DNA]</scope>
    <source>
        <strain evidence="7">176GS2-150</strain>
    </source>
</reference>
<gene>
    <name evidence="6" type="ORF">EXY25_13725</name>
</gene>
<evidence type="ECO:0000256" key="2">
    <source>
        <dbReference type="ARBA" id="ARBA00022723"/>
    </source>
</evidence>
<keyword evidence="2" id="KW-0479">Metal-binding</keyword>
<evidence type="ECO:0000313" key="7">
    <source>
        <dbReference type="Proteomes" id="UP000292544"/>
    </source>
</evidence>